<dbReference type="EMBL" id="MLAK01000704">
    <property type="protein sequence ID" value="OHT07202.1"/>
    <property type="molecule type" value="Genomic_DNA"/>
</dbReference>
<feature type="domain" description="Protein kinase" evidence="8">
    <location>
        <begin position="10"/>
        <end position="290"/>
    </location>
</feature>
<dbReference type="GeneID" id="94824757"/>
<dbReference type="PROSITE" id="PS00107">
    <property type="entry name" value="PROTEIN_KINASE_ATP"/>
    <property type="match status" value="1"/>
</dbReference>
<accession>A0A1J4K8A3</accession>
<keyword evidence="10" id="KW-1185">Reference proteome</keyword>
<dbReference type="Proteomes" id="UP000179807">
    <property type="component" value="Unassembled WGS sequence"/>
</dbReference>
<dbReference type="PANTHER" id="PTHR24345">
    <property type="entry name" value="SERINE/THREONINE-PROTEIN KINASE PLK"/>
    <property type="match status" value="1"/>
</dbReference>
<keyword evidence="1 7" id="KW-0723">Serine/threonine-protein kinase</keyword>
<dbReference type="RefSeq" id="XP_068360338.1">
    <property type="nucleotide sequence ID" value="XM_068490053.1"/>
</dbReference>
<evidence type="ECO:0000256" key="5">
    <source>
        <dbReference type="ARBA" id="ARBA00022840"/>
    </source>
</evidence>
<keyword evidence="4 9" id="KW-0418">Kinase</keyword>
<keyword evidence="3 6" id="KW-0547">Nucleotide-binding</keyword>
<evidence type="ECO:0000256" key="2">
    <source>
        <dbReference type="ARBA" id="ARBA00022679"/>
    </source>
</evidence>
<sequence length="452" mass="52680">MIQNSPDNNIHFLKQIGKGAFATVWQAIHPKTGTILAVKVFDKSNISNSHVRLEKVKKEIEIMKEIEHPLVCTFFGDFENSDKIYICQEFISNGTLLDYINEKGKLEEIEIRRLFCELLVTIDYLHSNLNLVHHDLKAENILLDENFNIRVIDFGFSCKDNIESFLDENPKSLMKNDSQKNPENNANQTKCGTICYVPPEIFLSENLQQFANSHKKYDIWSMGVILYTMATGFLPFDGQNDIEIAEKIVYIEPEYPKSLNPKLVDLIKSMLRKNQLRRITLNEIKKHPWISQTELTFISRLTPTNSTLKYHNFDKDVLLQMSSMDYDVSKLEDQQKHQKFPEEELFVYRILDSQKKSTFIKNVIEGKIANSQLNQGNYHRRHTTNFPLEEEILTPTLRKREFSAPNFQTSQKHRIDQRKYHRVRISSRKNLKLCSLKNKLTNSSSILPSAFG</sequence>
<dbReference type="AlphaFoldDB" id="A0A1J4K8A3"/>
<dbReference type="InterPro" id="IPR008271">
    <property type="entry name" value="Ser/Thr_kinase_AS"/>
</dbReference>
<dbReference type="FunFam" id="1.10.510.10:FF:000571">
    <property type="entry name" value="Maternal embryonic leucine zipper kinase"/>
    <property type="match status" value="1"/>
</dbReference>
<reference evidence="9" key="1">
    <citation type="submission" date="2016-10" db="EMBL/GenBank/DDBJ databases">
        <authorList>
            <person name="Benchimol M."/>
            <person name="Almeida L.G."/>
            <person name="Vasconcelos A.T."/>
            <person name="Perreira-Neves A."/>
            <person name="Rosa I.A."/>
            <person name="Tasca T."/>
            <person name="Bogo M.R."/>
            <person name="de Souza W."/>
        </authorList>
    </citation>
    <scope>NUCLEOTIDE SEQUENCE [LARGE SCALE GENOMIC DNA]</scope>
    <source>
        <strain evidence="9">K</strain>
    </source>
</reference>
<dbReference type="InterPro" id="IPR017441">
    <property type="entry name" value="Protein_kinase_ATP_BS"/>
</dbReference>
<protein>
    <submittedName>
        <fullName evidence="9">CAMK family protein kinase</fullName>
    </submittedName>
</protein>
<evidence type="ECO:0000259" key="8">
    <source>
        <dbReference type="PROSITE" id="PS50011"/>
    </source>
</evidence>
<organism evidence="9 10">
    <name type="scientific">Tritrichomonas foetus</name>
    <dbReference type="NCBI Taxonomy" id="1144522"/>
    <lineage>
        <taxon>Eukaryota</taxon>
        <taxon>Metamonada</taxon>
        <taxon>Parabasalia</taxon>
        <taxon>Tritrichomonadida</taxon>
        <taxon>Tritrichomonadidae</taxon>
        <taxon>Tritrichomonas</taxon>
    </lineage>
</organism>
<dbReference type="PROSITE" id="PS00108">
    <property type="entry name" value="PROTEIN_KINASE_ST"/>
    <property type="match status" value="1"/>
</dbReference>
<gene>
    <name evidence="9" type="ORF">TRFO_01349</name>
</gene>
<evidence type="ECO:0000256" key="1">
    <source>
        <dbReference type="ARBA" id="ARBA00022527"/>
    </source>
</evidence>
<keyword evidence="5 6" id="KW-0067">ATP-binding</keyword>
<dbReference type="GO" id="GO:0004674">
    <property type="term" value="F:protein serine/threonine kinase activity"/>
    <property type="evidence" value="ECO:0007669"/>
    <property type="project" value="UniProtKB-KW"/>
</dbReference>
<dbReference type="SUPFAM" id="SSF56112">
    <property type="entry name" value="Protein kinase-like (PK-like)"/>
    <property type="match status" value="1"/>
</dbReference>
<feature type="binding site" evidence="6">
    <location>
        <position position="39"/>
    </location>
    <ligand>
        <name>ATP</name>
        <dbReference type="ChEBI" id="CHEBI:30616"/>
    </ligand>
</feature>
<dbReference type="GO" id="GO:0005524">
    <property type="term" value="F:ATP binding"/>
    <property type="evidence" value="ECO:0007669"/>
    <property type="project" value="UniProtKB-UniRule"/>
</dbReference>
<evidence type="ECO:0000313" key="9">
    <source>
        <dbReference type="EMBL" id="OHT07202.1"/>
    </source>
</evidence>
<dbReference type="SMART" id="SM00220">
    <property type="entry name" value="S_TKc"/>
    <property type="match status" value="1"/>
</dbReference>
<dbReference type="InterPro" id="IPR000719">
    <property type="entry name" value="Prot_kinase_dom"/>
</dbReference>
<dbReference type="VEuPathDB" id="TrichDB:TRFO_01349"/>
<dbReference type="Gene3D" id="1.10.510.10">
    <property type="entry name" value="Transferase(Phosphotransferase) domain 1"/>
    <property type="match status" value="1"/>
</dbReference>
<proteinExistence type="inferred from homology"/>
<keyword evidence="2" id="KW-0808">Transferase</keyword>
<dbReference type="PROSITE" id="PS50011">
    <property type="entry name" value="PROTEIN_KINASE_DOM"/>
    <property type="match status" value="1"/>
</dbReference>
<dbReference type="Pfam" id="PF00069">
    <property type="entry name" value="Pkinase"/>
    <property type="match status" value="1"/>
</dbReference>
<dbReference type="PANTHER" id="PTHR24345:SF0">
    <property type="entry name" value="CELL CYCLE SERINE_THREONINE-PROTEIN KINASE CDC5_MSD2"/>
    <property type="match status" value="1"/>
</dbReference>
<comment type="similarity">
    <text evidence="7">Belongs to the protein kinase superfamily.</text>
</comment>
<comment type="caution">
    <text evidence="9">The sequence shown here is derived from an EMBL/GenBank/DDBJ whole genome shotgun (WGS) entry which is preliminary data.</text>
</comment>
<evidence type="ECO:0000256" key="7">
    <source>
        <dbReference type="RuleBase" id="RU000304"/>
    </source>
</evidence>
<evidence type="ECO:0000256" key="6">
    <source>
        <dbReference type="PROSITE-ProRule" id="PRU10141"/>
    </source>
</evidence>
<evidence type="ECO:0000313" key="10">
    <source>
        <dbReference type="Proteomes" id="UP000179807"/>
    </source>
</evidence>
<evidence type="ECO:0000256" key="3">
    <source>
        <dbReference type="ARBA" id="ARBA00022741"/>
    </source>
</evidence>
<dbReference type="InterPro" id="IPR011009">
    <property type="entry name" value="Kinase-like_dom_sf"/>
</dbReference>
<dbReference type="GO" id="GO:0005634">
    <property type="term" value="C:nucleus"/>
    <property type="evidence" value="ECO:0007669"/>
    <property type="project" value="TreeGrafter"/>
</dbReference>
<name>A0A1J4K8A3_9EUKA</name>
<evidence type="ECO:0000256" key="4">
    <source>
        <dbReference type="ARBA" id="ARBA00022777"/>
    </source>
</evidence>